<comment type="caution">
    <text evidence="1">The sequence shown here is derived from an EMBL/GenBank/DDBJ whole genome shotgun (WGS) entry which is preliminary data.</text>
</comment>
<accession>A0A8S1RRD1</accession>
<reference evidence="1" key="1">
    <citation type="submission" date="2021-01" db="EMBL/GenBank/DDBJ databases">
        <authorList>
            <consortium name="Genoscope - CEA"/>
            <person name="William W."/>
        </authorList>
    </citation>
    <scope>NUCLEOTIDE SEQUENCE</scope>
</reference>
<proteinExistence type="predicted"/>
<evidence type="ECO:0000313" key="2">
    <source>
        <dbReference type="Proteomes" id="UP000692954"/>
    </source>
</evidence>
<evidence type="ECO:0000313" key="1">
    <source>
        <dbReference type="EMBL" id="CAD8130798.1"/>
    </source>
</evidence>
<keyword evidence="2" id="KW-1185">Reference proteome</keyword>
<dbReference type="EMBL" id="CAJJDN010000330">
    <property type="protein sequence ID" value="CAD8130798.1"/>
    <property type="molecule type" value="Genomic_DNA"/>
</dbReference>
<protein>
    <submittedName>
        <fullName evidence="1">Uncharacterized protein</fullName>
    </submittedName>
</protein>
<dbReference type="AlphaFoldDB" id="A0A8S1RRD1"/>
<dbReference type="OrthoDB" id="522106at2759"/>
<name>A0A8S1RRD1_9CILI</name>
<gene>
    <name evidence="1" type="ORF">PSON_ATCC_30995.1.T3300002</name>
</gene>
<sequence length="55" mass="6457">MNQNCVSFGDLIEKRQLSKKSELSQQMQDQLDKEVKSRLILAPNQKRDVVQLRLK</sequence>
<organism evidence="1 2">
    <name type="scientific">Paramecium sonneborni</name>
    <dbReference type="NCBI Taxonomy" id="65129"/>
    <lineage>
        <taxon>Eukaryota</taxon>
        <taxon>Sar</taxon>
        <taxon>Alveolata</taxon>
        <taxon>Ciliophora</taxon>
        <taxon>Intramacronucleata</taxon>
        <taxon>Oligohymenophorea</taxon>
        <taxon>Peniculida</taxon>
        <taxon>Parameciidae</taxon>
        <taxon>Paramecium</taxon>
    </lineage>
</organism>
<dbReference type="Proteomes" id="UP000692954">
    <property type="component" value="Unassembled WGS sequence"/>
</dbReference>